<feature type="transmembrane region" description="Helical" evidence="4">
    <location>
        <begin position="97"/>
        <end position="117"/>
    </location>
</feature>
<gene>
    <name evidence="6" type="ORF">SAMN05660330_03033</name>
</gene>
<dbReference type="CDD" id="cd17477">
    <property type="entry name" value="MFS_YcaD_like"/>
    <property type="match status" value="1"/>
</dbReference>
<dbReference type="AlphaFoldDB" id="A0A1H0TCU9"/>
<organism evidence="6 7">
    <name type="scientific">Desulforhopalus singaporensis</name>
    <dbReference type="NCBI Taxonomy" id="91360"/>
    <lineage>
        <taxon>Bacteria</taxon>
        <taxon>Pseudomonadati</taxon>
        <taxon>Thermodesulfobacteriota</taxon>
        <taxon>Desulfobulbia</taxon>
        <taxon>Desulfobulbales</taxon>
        <taxon>Desulfocapsaceae</taxon>
        <taxon>Desulforhopalus</taxon>
    </lineage>
</organism>
<protein>
    <submittedName>
        <fullName evidence="6">Predicted arabinose efflux permease, MFS family</fullName>
    </submittedName>
</protein>
<dbReference type="Gene3D" id="1.20.1250.20">
    <property type="entry name" value="MFS general substrate transporter like domains"/>
    <property type="match status" value="2"/>
</dbReference>
<dbReference type="RefSeq" id="WP_092224321.1">
    <property type="nucleotide sequence ID" value="NZ_FNJI01000023.1"/>
</dbReference>
<keyword evidence="7" id="KW-1185">Reference proteome</keyword>
<name>A0A1H0TCU9_9BACT</name>
<feature type="transmembrane region" description="Helical" evidence="4">
    <location>
        <begin position="261"/>
        <end position="282"/>
    </location>
</feature>
<evidence type="ECO:0000313" key="7">
    <source>
        <dbReference type="Proteomes" id="UP000199073"/>
    </source>
</evidence>
<evidence type="ECO:0000256" key="4">
    <source>
        <dbReference type="SAM" id="Phobius"/>
    </source>
</evidence>
<evidence type="ECO:0000256" key="1">
    <source>
        <dbReference type="ARBA" id="ARBA00022692"/>
    </source>
</evidence>
<accession>A0A1H0TCU9</accession>
<dbReference type="STRING" id="91360.SAMN05660330_03033"/>
<dbReference type="GO" id="GO:0022857">
    <property type="term" value="F:transmembrane transporter activity"/>
    <property type="evidence" value="ECO:0007669"/>
    <property type="project" value="InterPro"/>
</dbReference>
<dbReference type="OrthoDB" id="9797524at2"/>
<evidence type="ECO:0000259" key="5">
    <source>
        <dbReference type="PROSITE" id="PS50850"/>
    </source>
</evidence>
<dbReference type="PANTHER" id="PTHR23521">
    <property type="entry name" value="TRANSPORTER MFS SUPERFAMILY"/>
    <property type="match status" value="1"/>
</dbReference>
<dbReference type="InterPro" id="IPR011701">
    <property type="entry name" value="MFS"/>
</dbReference>
<feature type="transmembrane region" description="Helical" evidence="4">
    <location>
        <begin position="47"/>
        <end position="64"/>
    </location>
</feature>
<feature type="transmembrane region" description="Helical" evidence="4">
    <location>
        <begin position="200"/>
        <end position="218"/>
    </location>
</feature>
<evidence type="ECO:0000313" key="6">
    <source>
        <dbReference type="EMBL" id="SDP51837.1"/>
    </source>
</evidence>
<feature type="transmembrane region" description="Helical" evidence="4">
    <location>
        <begin position="129"/>
        <end position="151"/>
    </location>
</feature>
<feature type="transmembrane region" description="Helical" evidence="4">
    <location>
        <begin position="157"/>
        <end position="179"/>
    </location>
</feature>
<dbReference type="GO" id="GO:0005886">
    <property type="term" value="C:plasma membrane"/>
    <property type="evidence" value="ECO:0007669"/>
    <property type="project" value="TreeGrafter"/>
</dbReference>
<feature type="transmembrane region" description="Helical" evidence="4">
    <location>
        <begin position="230"/>
        <end position="249"/>
    </location>
</feature>
<feature type="transmembrane region" description="Helical" evidence="4">
    <location>
        <begin position="7"/>
        <end position="27"/>
    </location>
</feature>
<dbReference type="InterPro" id="IPR020846">
    <property type="entry name" value="MFS_dom"/>
</dbReference>
<dbReference type="PROSITE" id="PS50850">
    <property type="entry name" value="MFS"/>
    <property type="match status" value="1"/>
</dbReference>
<evidence type="ECO:0000256" key="3">
    <source>
        <dbReference type="ARBA" id="ARBA00023136"/>
    </source>
</evidence>
<proteinExistence type="predicted"/>
<sequence>MPLVNFFALFVSVFFLMTGIGLLGTYLPFSMSSDGIEPSIIGGVTSAYYFGMFVGAFTSTAIIRQVGHIRAFAAFAALTTAIVMGHALYGAPFFWGVLRFLCGIAAIGLFTVVESWLNEMTEPNRRGRIMSIYMIISYLGMVAGQLMLNLAGTKEMGIFLIVGLMLSLCIVPLSTTRSVHPQIPGLKKISIYKIIKKSPIGVFGCLTAGLVNGAFYSIGPVFCHNIGLSVSQLSLVMGITISGGLALQRPIGLISDRFDRAYVLVVVSAVASSLSVAVISMAELSFSHLVSVMAFFGGFSFVLYPVSVARAHDLFDTEDIIPVSSTLLLSYAVGATVGPVIGSLAMKLGYGPYGLFIYCAVVQICFAATAFYLRNRELVTVVAAEENAPFVIMKDTSAYAVYIDPRTDEDLQNGSGDRDRE</sequence>
<reference evidence="6 7" key="1">
    <citation type="submission" date="2016-10" db="EMBL/GenBank/DDBJ databases">
        <authorList>
            <person name="de Groot N.N."/>
        </authorList>
    </citation>
    <scope>NUCLEOTIDE SEQUENCE [LARGE SCALE GENOMIC DNA]</scope>
    <source>
        <strain evidence="6 7">DSM 12130</strain>
    </source>
</reference>
<dbReference type="SUPFAM" id="SSF103473">
    <property type="entry name" value="MFS general substrate transporter"/>
    <property type="match status" value="1"/>
</dbReference>
<feature type="transmembrane region" description="Helical" evidence="4">
    <location>
        <begin position="320"/>
        <end position="341"/>
    </location>
</feature>
<dbReference type="InterPro" id="IPR047200">
    <property type="entry name" value="MFS_YcaD-like"/>
</dbReference>
<dbReference type="PANTHER" id="PTHR23521:SF3">
    <property type="entry name" value="MFS TRANSPORTER"/>
    <property type="match status" value="1"/>
</dbReference>
<feature type="transmembrane region" description="Helical" evidence="4">
    <location>
        <begin position="353"/>
        <end position="373"/>
    </location>
</feature>
<feature type="transmembrane region" description="Helical" evidence="4">
    <location>
        <begin position="288"/>
        <end position="308"/>
    </location>
</feature>
<dbReference type="InterPro" id="IPR036259">
    <property type="entry name" value="MFS_trans_sf"/>
</dbReference>
<dbReference type="EMBL" id="FNJI01000023">
    <property type="protein sequence ID" value="SDP51837.1"/>
    <property type="molecule type" value="Genomic_DNA"/>
</dbReference>
<feature type="domain" description="Major facilitator superfamily (MFS) profile" evidence="5">
    <location>
        <begin position="5"/>
        <end position="378"/>
    </location>
</feature>
<dbReference type="Pfam" id="PF07690">
    <property type="entry name" value="MFS_1"/>
    <property type="match status" value="1"/>
</dbReference>
<feature type="transmembrane region" description="Helical" evidence="4">
    <location>
        <begin position="71"/>
        <end position="91"/>
    </location>
</feature>
<evidence type="ECO:0000256" key="2">
    <source>
        <dbReference type="ARBA" id="ARBA00022989"/>
    </source>
</evidence>
<dbReference type="Proteomes" id="UP000199073">
    <property type="component" value="Unassembled WGS sequence"/>
</dbReference>
<keyword evidence="2 4" id="KW-1133">Transmembrane helix</keyword>
<keyword evidence="3 4" id="KW-0472">Membrane</keyword>
<keyword evidence="1 4" id="KW-0812">Transmembrane</keyword>